<dbReference type="SUPFAM" id="SSF52540">
    <property type="entry name" value="P-loop containing nucleoside triphosphate hydrolases"/>
    <property type="match status" value="1"/>
</dbReference>
<dbReference type="GO" id="GO:0036431">
    <property type="term" value="F:dCMP kinase activity"/>
    <property type="evidence" value="ECO:0007669"/>
    <property type="project" value="InterPro"/>
</dbReference>
<evidence type="ECO:0000256" key="3">
    <source>
        <dbReference type="ARBA" id="ARBA00022741"/>
    </source>
</evidence>
<comment type="similarity">
    <text evidence="1 8">Belongs to the cytidylate kinase family. Type 1 subfamily.</text>
</comment>
<dbReference type="NCBIfam" id="TIGR00017">
    <property type="entry name" value="cmk"/>
    <property type="match status" value="1"/>
</dbReference>
<dbReference type="GO" id="GO:0005524">
    <property type="term" value="F:ATP binding"/>
    <property type="evidence" value="ECO:0007669"/>
    <property type="project" value="UniProtKB-UniRule"/>
</dbReference>
<dbReference type="GO" id="GO:0006220">
    <property type="term" value="P:pyrimidine nucleotide metabolic process"/>
    <property type="evidence" value="ECO:0007669"/>
    <property type="project" value="UniProtKB-UniRule"/>
</dbReference>
<dbReference type="InterPro" id="IPR027417">
    <property type="entry name" value="P-loop_NTPase"/>
</dbReference>
<dbReference type="Gene3D" id="3.40.50.300">
    <property type="entry name" value="P-loop containing nucleotide triphosphate hydrolases"/>
    <property type="match status" value="1"/>
</dbReference>
<dbReference type="FunCoup" id="A0A212RE08">
    <property type="interactions" value="249"/>
</dbReference>
<dbReference type="PANTHER" id="PTHR21299">
    <property type="entry name" value="CYTIDYLATE KINASE/PANTOATE-BETA-ALANINE LIGASE"/>
    <property type="match status" value="1"/>
</dbReference>
<feature type="binding site" evidence="8">
    <location>
        <begin position="11"/>
        <end position="19"/>
    </location>
    <ligand>
        <name>ATP</name>
        <dbReference type="ChEBI" id="CHEBI:30616"/>
    </ligand>
</feature>
<evidence type="ECO:0000256" key="7">
    <source>
        <dbReference type="ARBA" id="ARBA00048478"/>
    </source>
</evidence>
<name>A0A212RE08_9CHLR</name>
<keyword evidence="4 8" id="KW-0418">Kinase</keyword>
<accession>A0A212RE08</accession>
<keyword evidence="11" id="KW-1185">Reference proteome</keyword>
<comment type="catalytic activity">
    <reaction evidence="6 8">
        <text>dCMP + ATP = dCDP + ADP</text>
        <dbReference type="Rhea" id="RHEA:25094"/>
        <dbReference type="ChEBI" id="CHEBI:30616"/>
        <dbReference type="ChEBI" id="CHEBI:57566"/>
        <dbReference type="ChEBI" id="CHEBI:58593"/>
        <dbReference type="ChEBI" id="CHEBI:456216"/>
        <dbReference type="EC" id="2.7.4.25"/>
    </reaction>
</comment>
<evidence type="ECO:0000256" key="8">
    <source>
        <dbReference type="HAMAP-Rule" id="MF_00238"/>
    </source>
</evidence>
<keyword evidence="5 8" id="KW-0067">ATP-binding</keyword>
<evidence type="ECO:0000256" key="6">
    <source>
        <dbReference type="ARBA" id="ARBA00047615"/>
    </source>
</evidence>
<dbReference type="InParanoid" id="A0A212RE08"/>
<evidence type="ECO:0000256" key="2">
    <source>
        <dbReference type="ARBA" id="ARBA00022679"/>
    </source>
</evidence>
<keyword evidence="2 8" id="KW-0808">Transferase</keyword>
<feature type="domain" description="Cytidylate kinase" evidence="9">
    <location>
        <begin position="7"/>
        <end position="224"/>
    </location>
</feature>
<dbReference type="InterPro" id="IPR003136">
    <property type="entry name" value="Cytidylate_kin"/>
</dbReference>
<dbReference type="RefSeq" id="WP_088571869.1">
    <property type="nucleotide sequence ID" value="NZ_FYEK01000044.1"/>
</dbReference>
<dbReference type="OrthoDB" id="9807434at2"/>
<dbReference type="GO" id="GO:0015949">
    <property type="term" value="P:nucleobase-containing small molecule interconversion"/>
    <property type="evidence" value="ECO:0007669"/>
    <property type="project" value="TreeGrafter"/>
</dbReference>
<evidence type="ECO:0000313" key="11">
    <source>
        <dbReference type="Proteomes" id="UP000197025"/>
    </source>
</evidence>
<keyword evidence="8" id="KW-0963">Cytoplasm</keyword>
<dbReference type="EMBL" id="FYEK01000044">
    <property type="protein sequence ID" value="SNB70369.1"/>
    <property type="molecule type" value="Genomic_DNA"/>
</dbReference>
<evidence type="ECO:0000256" key="5">
    <source>
        <dbReference type="ARBA" id="ARBA00022840"/>
    </source>
</evidence>
<evidence type="ECO:0000259" key="9">
    <source>
        <dbReference type="Pfam" id="PF02224"/>
    </source>
</evidence>
<keyword evidence="3 8" id="KW-0547">Nucleotide-binding</keyword>
<dbReference type="GO" id="GO:0036430">
    <property type="term" value="F:CMP kinase activity"/>
    <property type="evidence" value="ECO:0007669"/>
    <property type="project" value="RHEA"/>
</dbReference>
<evidence type="ECO:0000256" key="1">
    <source>
        <dbReference type="ARBA" id="ARBA00009427"/>
    </source>
</evidence>
<reference evidence="11" key="1">
    <citation type="submission" date="2017-06" db="EMBL/GenBank/DDBJ databases">
        <authorList>
            <person name="Varghese N."/>
            <person name="Submissions S."/>
        </authorList>
    </citation>
    <scope>NUCLEOTIDE SEQUENCE [LARGE SCALE GENOMIC DNA]</scope>
    <source>
        <strain evidence="11">JAD2</strain>
    </source>
</reference>
<sequence>MGTPLRIAIDGPAASGKSTLAQRLAAHLGYTYIDTGVMYRAVTWAALRRGISPEDAEALTHLAESLDLDIQRPTVADGRPYTVIVEGEDVTWELRRPEVDAAVSQVSAHPGVRQALSQRQRQLGLRGRVVMVGRDIGTVVLPEADLKIYLDADLETRARRRYQELRERGQAVSFEEVLEAMRQRDALDQGREVAPLRPAPDAVVLDTTALDIEEVFQKVVALIEARCREGSRVAR</sequence>
<comment type="subcellular location">
    <subcellularLocation>
        <location evidence="8">Cytoplasm</location>
    </subcellularLocation>
</comment>
<dbReference type="Proteomes" id="UP000197025">
    <property type="component" value="Unassembled WGS sequence"/>
</dbReference>
<dbReference type="CDD" id="cd02020">
    <property type="entry name" value="CMPK"/>
    <property type="match status" value="1"/>
</dbReference>
<dbReference type="InterPro" id="IPR011994">
    <property type="entry name" value="Cytidylate_kinase_dom"/>
</dbReference>
<dbReference type="GO" id="GO:0005829">
    <property type="term" value="C:cytosol"/>
    <property type="evidence" value="ECO:0007669"/>
    <property type="project" value="TreeGrafter"/>
</dbReference>
<dbReference type="PANTHER" id="PTHR21299:SF2">
    <property type="entry name" value="CYTIDYLATE KINASE"/>
    <property type="match status" value="1"/>
</dbReference>
<evidence type="ECO:0000313" key="10">
    <source>
        <dbReference type="EMBL" id="SNB70369.1"/>
    </source>
</evidence>
<organism evidence="10 11">
    <name type="scientific">Thermoflexus hugenholtzii JAD2</name>
    <dbReference type="NCBI Taxonomy" id="877466"/>
    <lineage>
        <taxon>Bacteria</taxon>
        <taxon>Bacillati</taxon>
        <taxon>Chloroflexota</taxon>
        <taxon>Thermoflexia</taxon>
        <taxon>Thermoflexales</taxon>
        <taxon>Thermoflexaceae</taxon>
        <taxon>Thermoflexus</taxon>
    </lineage>
</organism>
<dbReference type="AlphaFoldDB" id="A0A212RE08"/>
<dbReference type="HAMAP" id="MF_00238">
    <property type="entry name" value="Cytidyl_kinase_type1"/>
    <property type="match status" value="1"/>
</dbReference>
<proteinExistence type="inferred from homology"/>
<evidence type="ECO:0000256" key="4">
    <source>
        <dbReference type="ARBA" id="ARBA00022777"/>
    </source>
</evidence>
<gene>
    <name evidence="8" type="primary">cmk</name>
    <name evidence="10" type="ORF">SAMN02746019_00012140</name>
</gene>
<comment type="catalytic activity">
    <reaction evidence="7 8">
        <text>CMP + ATP = CDP + ADP</text>
        <dbReference type="Rhea" id="RHEA:11600"/>
        <dbReference type="ChEBI" id="CHEBI:30616"/>
        <dbReference type="ChEBI" id="CHEBI:58069"/>
        <dbReference type="ChEBI" id="CHEBI:60377"/>
        <dbReference type="ChEBI" id="CHEBI:456216"/>
        <dbReference type="EC" id="2.7.4.25"/>
    </reaction>
</comment>
<dbReference type="EC" id="2.7.4.25" evidence="8"/>
<protein>
    <recommendedName>
        <fullName evidence="8">Cytidylate kinase</fullName>
        <shortName evidence="8">CK</shortName>
        <ecNumber evidence="8">2.7.4.25</ecNumber>
    </recommendedName>
    <alternativeName>
        <fullName evidence="8">Cytidine monophosphate kinase</fullName>
        <shortName evidence="8">CMP kinase</shortName>
    </alternativeName>
</protein>
<dbReference type="Pfam" id="PF02224">
    <property type="entry name" value="Cytidylate_kin"/>
    <property type="match status" value="1"/>
</dbReference>